<protein>
    <recommendedName>
        <fullName evidence="2 7">Site-specific DNA-methyltransferase (adenine-specific)</fullName>
        <ecNumber evidence="2 7">2.1.1.72</ecNumber>
    </recommendedName>
</protein>
<dbReference type="RefSeq" id="WP_013934311.1">
    <property type="nucleotide sequence ID" value="NC_015709.1"/>
</dbReference>
<dbReference type="InterPro" id="IPR029063">
    <property type="entry name" value="SAM-dependent_MTases_sf"/>
</dbReference>
<sequence>MPFLPCDITPKAPPIKIQGIKTKVIPLIAKSIQWDGQGCWIEPFLGSAAVALNIAPQRALLADTNEHLIRLYKEIQNGSINGKSVRNYLEKEGKTLIENGESHYYYIRDRFNDHANSFDFLFLSRSCFNGMMRFNKKGRFNVPFCRKPERFRPALVTKITNQVEWAKKIITGKDWKFVSQDWRSTISCAQPNDIIYCDPPYVGRHTDYYNGFTDNESDELAKALNKTKASFALSNWLENKYRRNDYIDRWFSDYPQRTMSHFYHVGPQEHLRNEMIEIVVLSKKAAAIPTEHEELKKPLVKRAELG</sequence>
<evidence type="ECO:0000256" key="4">
    <source>
        <dbReference type="ARBA" id="ARBA00022679"/>
    </source>
</evidence>
<keyword evidence="3 7" id="KW-0489">Methyltransferase</keyword>
<dbReference type="GO" id="GO:1904047">
    <property type="term" value="F:S-adenosyl-L-methionine binding"/>
    <property type="evidence" value="ECO:0007669"/>
    <property type="project" value="TreeGrafter"/>
</dbReference>
<dbReference type="Gene3D" id="3.40.50.150">
    <property type="entry name" value="Vaccinia Virus protein VP39"/>
    <property type="match status" value="1"/>
</dbReference>
<dbReference type="InterPro" id="IPR002052">
    <property type="entry name" value="DNA_methylase_N6_adenine_CS"/>
</dbReference>
<name>F8ET12_ZYMMT</name>
<dbReference type="InterPro" id="IPR012263">
    <property type="entry name" value="M_m6A_EcoRV"/>
</dbReference>
<evidence type="ECO:0000256" key="5">
    <source>
        <dbReference type="ARBA" id="ARBA00022691"/>
    </source>
</evidence>
<reference evidence="8 9" key="1">
    <citation type="journal article" date="2011" name="J. Bacteriol.">
        <title>Genome sequence of the ethanol-producing Zymomonas mobilis subsp. pomaceae lectotype strain ATCC 29192.</title>
        <authorList>
            <person name="Kouvelis V.N."/>
            <person name="Davenport K.W."/>
            <person name="Brettin T.S."/>
            <person name="Bruce D."/>
            <person name="Detter C."/>
            <person name="Han C.S."/>
            <person name="Nolan M."/>
            <person name="Tapia R."/>
            <person name="Damoulaki A."/>
            <person name="Kyrpides N.C."/>
            <person name="Typas M.A."/>
            <person name="Pappas K.M."/>
        </authorList>
    </citation>
    <scope>NUCLEOTIDE SEQUENCE [LARGE SCALE GENOMIC DNA]</scope>
    <source>
        <strain evidence="9">ATCC 29192 / DSM 22645 / JCM 10191 / CCUG 17912 / NBRC 13757 / NCIMB 11200 / NRRL B-4491 / Barker I</strain>
    </source>
</reference>
<gene>
    <name evidence="8" type="ordered locus">Zymop_1019</name>
</gene>
<dbReference type="NCBIfam" id="TIGR00571">
    <property type="entry name" value="dam"/>
    <property type="match status" value="1"/>
</dbReference>
<dbReference type="STRING" id="579138.Zymop_1019"/>
<dbReference type="GO" id="GO:0009307">
    <property type="term" value="P:DNA restriction-modification system"/>
    <property type="evidence" value="ECO:0007669"/>
    <property type="project" value="InterPro"/>
</dbReference>
<dbReference type="InterPro" id="IPR012327">
    <property type="entry name" value="MeTrfase_D12"/>
</dbReference>
<dbReference type="REBASE" id="37443">
    <property type="entry name" value="M.Zmo29192II"/>
</dbReference>
<dbReference type="PIRSF" id="PIRSF000398">
    <property type="entry name" value="M_m6A_EcoRV"/>
    <property type="match status" value="1"/>
</dbReference>
<evidence type="ECO:0000256" key="1">
    <source>
        <dbReference type="ARBA" id="ARBA00006594"/>
    </source>
</evidence>
<dbReference type="KEGG" id="zmp:Zymop_1019"/>
<accession>F8ET12</accession>
<dbReference type="eggNOG" id="COG0338">
    <property type="taxonomic scope" value="Bacteria"/>
</dbReference>
<dbReference type="GO" id="GO:0006298">
    <property type="term" value="P:mismatch repair"/>
    <property type="evidence" value="ECO:0007669"/>
    <property type="project" value="TreeGrafter"/>
</dbReference>
<dbReference type="PATRIC" id="fig|579138.3.peg.1081"/>
<dbReference type="PANTHER" id="PTHR30481:SF3">
    <property type="entry name" value="DNA ADENINE METHYLASE"/>
    <property type="match status" value="1"/>
</dbReference>
<organism evidence="8 9">
    <name type="scientific">Zymomonas mobilis subsp. pomaceae (strain ATCC 29192 / DSM 22645 / JCM 10191 / CCUG 17912 / NBRC 13757 / NCIMB 11200 / NRRL B-4491 / Barker I)</name>
    <dbReference type="NCBI Taxonomy" id="579138"/>
    <lineage>
        <taxon>Bacteria</taxon>
        <taxon>Pseudomonadati</taxon>
        <taxon>Pseudomonadota</taxon>
        <taxon>Alphaproteobacteria</taxon>
        <taxon>Sphingomonadales</taxon>
        <taxon>Zymomonadaceae</taxon>
        <taxon>Zymomonas</taxon>
    </lineage>
</organism>
<evidence type="ECO:0000313" key="8">
    <source>
        <dbReference type="EMBL" id="AEI37916.1"/>
    </source>
</evidence>
<comment type="similarity">
    <text evidence="1 7">Belongs to the N(4)/N(6)-methyltransferase family.</text>
</comment>
<dbReference type="PANTHER" id="PTHR30481">
    <property type="entry name" value="DNA ADENINE METHYLASE"/>
    <property type="match status" value="1"/>
</dbReference>
<evidence type="ECO:0000256" key="6">
    <source>
        <dbReference type="ARBA" id="ARBA00047942"/>
    </source>
</evidence>
<dbReference type="Pfam" id="PF02086">
    <property type="entry name" value="MethyltransfD12"/>
    <property type="match status" value="1"/>
</dbReference>
<dbReference type="PRINTS" id="PR00505">
    <property type="entry name" value="D12N6MTFRASE"/>
</dbReference>
<dbReference type="Gene3D" id="1.10.1020.10">
    <property type="entry name" value="Adenine-specific Methyltransferase, Domain 2"/>
    <property type="match status" value="1"/>
</dbReference>
<dbReference type="InterPro" id="IPR023095">
    <property type="entry name" value="Ade_MeTrfase_dom_2"/>
</dbReference>
<dbReference type="AlphaFoldDB" id="F8ET12"/>
<dbReference type="EC" id="2.1.1.72" evidence="2 7"/>
<dbReference type="Proteomes" id="UP000000491">
    <property type="component" value="Chromosome"/>
</dbReference>
<keyword evidence="5 7" id="KW-0949">S-adenosyl-L-methionine</keyword>
<dbReference type="PROSITE" id="PS00092">
    <property type="entry name" value="N6_MTASE"/>
    <property type="match status" value="1"/>
</dbReference>
<evidence type="ECO:0000256" key="2">
    <source>
        <dbReference type="ARBA" id="ARBA00011900"/>
    </source>
</evidence>
<evidence type="ECO:0000256" key="3">
    <source>
        <dbReference type="ARBA" id="ARBA00022603"/>
    </source>
</evidence>
<evidence type="ECO:0000256" key="7">
    <source>
        <dbReference type="RuleBase" id="RU361257"/>
    </source>
</evidence>
<comment type="catalytic activity">
    <reaction evidence="6 7">
        <text>a 2'-deoxyadenosine in DNA + S-adenosyl-L-methionine = an N(6)-methyl-2'-deoxyadenosine in DNA + S-adenosyl-L-homocysteine + H(+)</text>
        <dbReference type="Rhea" id="RHEA:15197"/>
        <dbReference type="Rhea" id="RHEA-COMP:12418"/>
        <dbReference type="Rhea" id="RHEA-COMP:12419"/>
        <dbReference type="ChEBI" id="CHEBI:15378"/>
        <dbReference type="ChEBI" id="CHEBI:57856"/>
        <dbReference type="ChEBI" id="CHEBI:59789"/>
        <dbReference type="ChEBI" id="CHEBI:90615"/>
        <dbReference type="ChEBI" id="CHEBI:90616"/>
        <dbReference type="EC" id="2.1.1.72"/>
    </reaction>
</comment>
<evidence type="ECO:0000313" key="9">
    <source>
        <dbReference type="Proteomes" id="UP000000491"/>
    </source>
</evidence>
<dbReference type="GO" id="GO:0043565">
    <property type="term" value="F:sequence-specific DNA binding"/>
    <property type="evidence" value="ECO:0007669"/>
    <property type="project" value="TreeGrafter"/>
</dbReference>
<dbReference type="GO" id="GO:0009007">
    <property type="term" value="F:site-specific DNA-methyltransferase (adenine-specific) activity"/>
    <property type="evidence" value="ECO:0007669"/>
    <property type="project" value="UniProtKB-UniRule"/>
</dbReference>
<dbReference type="HOGENOM" id="CLU_063430_3_0_5"/>
<proteinExistence type="inferred from homology"/>
<dbReference type="GO" id="GO:0032259">
    <property type="term" value="P:methylation"/>
    <property type="evidence" value="ECO:0007669"/>
    <property type="project" value="UniProtKB-KW"/>
</dbReference>
<dbReference type="EMBL" id="CP002865">
    <property type="protein sequence ID" value="AEI37916.1"/>
    <property type="molecule type" value="Genomic_DNA"/>
</dbReference>
<keyword evidence="4 7" id="KW-0808">Transferase</keyword>
<dbReference type="SUPFAM" id="SSF53335">
    <property type="entry name" value="S-adenosyl-L-methionine-dependent methyltransferases"/>
    <property type="match status" value="1"/>
</dbReference>